<dbReference type="SMART" id="SM00530">
    <property type="entry name" value="HTH_XRE"/>
    <property type="match status" value="1"/>
</dbReference>
<organism evidence="2 3">
    <name type="scientific">Desulfofarcimen acetoxidans (strain ATCC 49208 / DSM 771 / KCTC 5769 / VKM B-1644 / 5575)</name>
    <name type="common">Desulfotomaculum acetoxidans</name>
    <dbReference type="NCBI Taxonomy" id="485916"/>
    <lineage>
        <taxon>Bacteria</taxon>
        <taxon>Bacillati</taxon>
        <taxon>Bacillota</taxon>
        <taxon>Clostridia</taxon>
        <taxon>Eubacteriales</taxon>
        <taxon>Peptococcaceae</taxon>
        <taxon>Desulfofarcimen</taxon>
    </lineage>
</organism>
<dbReference type="Pfam" id="PF12844">
    <property type="entry name" value="HTH_19"/>
    <property type="match status" value="1"/>
</dbReference>
<accession>C8W040</accession>
<sequence>MAIGERIKSLRKFLKLTQQQFADALDIDQGHIAGIEKGSKNPSKSLQKVICLTFYVNDIWLKTGGGEMFISPEESLKKIKVHFDKQTFNQAIINIMKDEEDAVAPDPSTGANHSCQGNPRDIINIAINQYGATAIIEAFQQVMKINGLAVAASYQTHRADTGDPELDRLINILYDLWAAGDNRLKGWASIQFDRAFPNDVVEKAQKKHAENQGQASVG</sequence>
<dbReference type="Gene3D" id="1.10.260.40">
    <property type="entry name" value="lambda repressor-like DNA-binding domains"/>
    <property type="match status" value="1"/>
</dbReference>
<dbReference type="HOGENOM" id="CLU_111500_0_0_9"/>
<dbReference type="InterPro" id="IPR010982">
    <property type="entry name" value="Lambda_DNA-bd_dom_sf"/>
</dbReference>
<proteinExistence type="predicted"/>
<keyword evidence="3" id="KW-1185">Reference proteome</keyword>
<evidence type="ECO:0000313" key="3">
    <source>
        <dbReference type="Proteomes" id="UP000002217"/>
    </source>
</evidence>
<evidence type="ECO:0000259" key="1">
    <source>
        <dbReference type="PROSITE" id="PS50943"/>
    </source>
</evidence>
<dbReference type="OrthoDB" id="2735991at2"/>
<evidence type="ECO:0000313" key="2">
    <source>
        <dbReference type="EMBL" id="ACV65008.1"/>
    </source>
</evidence>
<gene>
    <name evidence="2" type="ordered locus">Dtox_4345</name>
</gene>
<dbReference type="EMBL" id="CP001720">
    <property type="protein sequence ID" value="ACV65008.1"/>
    <property type="molecule type" value="Genomic_DNA"/>
</dbReference>
<dbReference type="RefSeq" id="WP_015759677.1">
    <property type="nucleotide sequence ID" value="NC_013216.1"/>
</dbReference>
<dbReference type="STRING" id="485916.Dtox_4345"/>
<name>C8W040_DESAS</name>
<dbReference type="GO" id="GO:0003677">
    <property type="term" value="F:DNA binding"/>
    <property type="evidence" value="ECO:0007669"/>
    <property type="project" value="InterPro"/>
</dbReference>
<dbReference type="Proteomes" id="UP000002217">
    <property type="component" value="Chromosome"/>
</dbReference>
<reference evidence="2 3" key="1">
    <citation type="journal article" date="2009" name="Stand. Genomic Sci.">
        <title>Complete genome sequence of Desulfotomaculum acetoxidans type strain (5575).</title>
        <authorList>
            <person name="Spring S."/>
            <person name="Lapidus A."/>
            <person name="Schroder M."/>
            <person name="Gleim D."/>
            <person name="Sims D."/>
            <person name="Meincke L."/>
            <person name="Glavina Del Rio T."/>
            <person name="Tice H."/>
            <person name="Copeland A."/>
            <person name="Cheng J.F."/>
            <person name="Lucas S."/>
            <person name="Chen F."/>
            <person name="Nolan M."/>
            <person name="Bruce D."/>
            <person name="Goodwin L."/>
            <person name="Pitluck S."/>
            <person name="Ivanova N."/>
            <person name="Mavromatis K."/>
            <person name="Mikhailova N."/>
            <person name="Pati A."/>
            <person name="Chen A."/>
            <person name="Palaniappan K."/>
            <person name="Land M."/>
            <person name="Hauser L."/>
            <person name="Chang Y.J."/>
            <person name="Jeffries C.D."/>
            <person name="Chain P."/>
            <person name="Saunders E."/>
            <person name="Brettin T."/>
            <person name="Detter J.C."/>
            <person name="Goker M."/>
            <person name="Bristow J."/>
            <person name="Eisen J.A."/>
            <person name="Markowitz V."/>
            <person name="Hugenholtz P."/>
            <person name="Kyrpides N.C."/>
            <person name="Klenk H.P."/>
            <person name="Han C."/>
        </authorList>
    </citation>
    <scope>NUCLEOTIDE SEQUENCE [LARGE SCALE GENOMIC DNA]</scope>
    <source>
        <strain evidence="3">ATCC 49208 / DSM 771 / VKM B-1644</strain>
    </source>
</reference>
<dbReference type="eggNOG" id="COG1396">
    <property type="taxonomic scope" value="Bacteria"/>
</dbReference>
<dbReference type="InterPro" id="IPR001387">
    <property type="entry name" value="Cro/C1-type_HTH"/>
</dbReference>
<dbReference type="PROSITE" id="PS50943">
    <property type="entry name" value="HTH_CROC1"/>
    <property type="match status" value="1"/>
</dbReference>
<dbReference type="KEGG" id="dae:Dtox_4345"/>
<feature type="domain" description="HTH cro/C1-type" evidence="1">
    <location>
        <begin position="7"/>
        <end position="61"/>
    </location>
</feature>
<protein>
    <submittedName>
        <fullName evidence="2">Transcriptional regulator, XRE family</fullName>
    </submittedName>
</protein>
<dbReference type="CDD" id="cd00093">
    <property type="entry name" value="HTH_XRE"/>
    <property type="match status" value="1"/>
</dbReference>
<dbReference type="SUPFAM" id="SSF47413">
    <property type="entry name" value="lambda repressor-like DNA-binding domains"/>
    <property type="match status" value="1"/>
</dbReference>
<dbReference type="AlphaFoldDB" id="C8W040"/>